<evidence type="ECO:0000313" key="6">
    <source>
        <dbReference type="Proteomes" id="UP000037712"/>
    </source>
</evidence>
<evidence type="ECO:0000256" key="2">
    <source>
        <dbReference type="ARBA" id="ARBA00023125"/>
    </source>
</evidence>
<evidence type="ECO:0000256" key="1">
    <source>
        <dbReference type="ARBA" id="ARBA00023015"/>
    </source>
</evidence>
<reference evidence="6" key="2">
    <citation type="submission" date="2015-01" db="EMBL/GenBank/DDBJ databases">
        <title>Draft genome sequence of potential hydrocarbon metabolising strain of Rhodococcus rhodochrous.</title>
        <authorList>
            <person name="Aggarwal R.K."/>
            <person name="Dawar C."/>
        </authorList>
    </citation>
    <scope>NUCLEOTIDE SEQUENCE [LARGE SCALE GENOMIC DNA]</scope>
    <source>
        <strain evidence="6">KG-21</strain>
    </source>
</reference>
<dbReference type="InterPro" id="IPR008920">
    <property type="entry name" value="TF_FadR/GntR_C"/>
</dbReference>
<sequence>MSLPFSLPSMPFASRRETISDVLRDAITSGNLRAGQKLTEAGVAEQMGTSRAPVREALRQLEQEGLVISYPYRGTEVLGVSQEEIENVLVPIRISLEKFAFRKAMPRLSETDYANLESLVSNMEAAADRNDAALLADEDIRFHDAVVTLSGQQHCLQIWRTIQPRVRGYFRRDASYYTHPAEVAAQHRDLIAALRSGDAQLLDRAVTAHIRTHFTPDSEQSE</sequence>
<reference evidence="5 6" key="1">
    <citation type="journal article" date="2015" name="Genome Announc.">
        <title>Draft Genome Sequence of Rhodococcus rhodochrous Strain KG-21, a Soil Isolate from Oil Fields of Krishna-Godavari Basin, India.</title>
        <authorList>
            <person name="Dawar C."/>
            <person name="Aggarwal R.K."/>
        </authorList>
    </citation>
    <scope>NUCLEOTIDE SEQUENCE [LARGE SCALE GENOMIC DNA]</scope>
    <source>
        <strain evidence="5 6">KG-21</strain>
    </source>
</reference>
<dbReference type="EMBL" id="AZYO01000060">
    <property type="protein sequence ID" value="KOS54655.1"/>
    <property type="molecule type" value="Genomic_DNA"/>
</dbReference>
<dbReference type="Proteomes" id="UP000037712">
    <property type="component" value="Unassembled WGS sequence"/>
</dbReference>
<dbReference type="SMART" id="SM00895">
    <property type="entry name" value="FCD"/>
    <property type="match status" value="1"/>
</dbReference>
<dbReference type="PANTHER" id="PTHR43537">
    <property type="entry name" value="TRANSCRIPTIONAL REGULATOR, GNTR FAMILY"/>
    <property type="match status" value="1"/>
</dbReference>
<dbReference type="InterPro" id="IPR011711">
    <property type="entry name" value="GntR_C"/>
</dbReference>
<dbReference type="InterPro" id="IPR000524">
    <property type="entry name" value="Tscrpt_reg_HTH_GntR"/>
</dbReference>
<dbReference type="PROSITE" id="PS50949">
    <property type="entry name" value="HTH_GNTR"/>
    <property type="match status" value="1"/>
</dbReference>
<dbReference type="GO" id="GO:0003677">
    <property type="term" value="F:DNA binding"/>
    <property type="evidence" value="ECO:0007669"/>
    <property type="project" value="UniProtKB-KW"/>
</dbReference>
<dbReference type="Pfam" id="PF07729">
    <property type="entry name" value="FCD"/>
    <property type="match status" value="1"/>
</dbReference>
<accession>A0A0M8PGV2</accession>
<dbReference type="AlphaFoldDB" id="A0A0M8PGV2"/>
<dbReference type="InterPro" id="IPR036388">
    <property type="entry name" value="WH-like_DNA-bd_sf"/>
</dbReference>
<dbReference type="PRINTS" id="PR00035">
    <property type="entry name" value="HTHGNTR"/>
</dbReference>
<gene>
    <name evidence="5" type="ORF">Z051_18920</name>
</gene>
<protein>
    <submittedName>
        <fullName evidence="5">Transcriptional regulator</fullName>
    </submittedName>
</protein>
<dbReference type="SUPFAM" id="SSF48008">
    <property type="entry name" value="GntR ligand-binding domain-like"/>
    <property type="match status" value="1"/>
</dbReference>
<organism evidence="5 6">
    <name type="scientific">Rhodococcus rhodochrous KG-21</name>
    <dbReference type="NCBI Taxonomy" id="1441923"/>
    <lineage>
        <taxon>Bacteria</taxon>
        <taxon>Bacillati</taxon>
        <taxon>Actinomycetota</taxon>
        <taxon>Actinomycetes</taxon>
        <taxon>Mycobacteriales</taxon>
        <taxon>Nocardiaceae</taxon>
        <taxon>Rhodococcus</taxon>
    </lineage>
</organism>
<dbReference type="RefSeq" id="WP_054374026.1">
    <property type="nucleotide sequence ID" value="NZ_AZYO01000060.1"/>
</dbReference>
<evidence type="ECO:0000313" key="5">
    <source>
        <dbReference type="EMBL" id="KOS54655.1"/>
    </source>
</evidence>
<dbReference type="Gene3D" id="1.10.10.10">
    <property type="entry name" value="Winged helix-like DNA-binding domain superfamily/Winged helix DNA-binding domain"/>
    <property type="match status" value="1"/>
</dbReference>
<dbReference type="CDD" id="cd07377">
    <property type="entry name" value="WHTH_GntR"/>
    <property type="match status" value="1"/>
</dbReference>
<feature type="domain" description="HTH gntR-type" evidence="4">
    <location>
        <begin position="13"/>
        <end position="80"/>
    </location>
</feature>
<dbReference type="Pfam" id="PF00392">
    <property type="entry name" value="GntR"/>
    <property type="match status" value="1"/>
</dbReference>
<dbReference type="Gene3D" id="1.20.120.530">
    <property type="entry name" value="GntR ligand-binding domain-like"/>
    <property type="match status" value="1"/>
</dbReference>
<comment type="caution">
    <text evidence="5">The sequence shown here is derived from an EMBL/GenBank/DDBJ whole genome shotgun (WGS) entry which is preliminary data.</text>
</comment>
<keyword evidence="3" id="KW-0804">Transcription</keyword>
<dbReference type="SMART" id="SM00345">
    <property type="entry name" value="HTH_GNTR"/>
    <property type="match status" value="1"/>
</dbReference>
<dbReference type="GO" id="GO:0003700">
    <property type="term" value="F:DNA-binding transcription factor activity"/>
    <property type="evidence" value="ECO:0007669"/>
    <property type="project" value="InterPro"/>
</dbReference>
<evidence type="ECO:0000256" key="3">
    <source>
        <dbReference type="ARBA" id="ARBA00023163"/>
    </source>
</evidence>
<proteinExistence type="predicted"/>
<keyword evidence="2" id="KW-0238">DNA-binding</keyword>
<evidence type="ECO:0000259" key="4">
    <source>
        <dbReference type="PROSITE" id="PS50949"/>
    </source>
</evidence>
<dbReference type="PATRIC" id="fig|1441923.3.peg.4129"/>
<name>A0A0M8PGV2_RHORH</name>
<dbReference type="InterPro" id="IPR036390">
    <property type="entry name" value="WH_DNA-bd_sf"/>
</dbReference>
<keyword evidence="1" id="KW-0805">Transcription regulation</keyword>
<dbReference type="SUPFAM" id="SSF46785">
    <property type="entry name" value="Winged helix' DNA-binding domain"/>
    <property type="match status" value="1"/>
</dbReference>
<dbReference type="PANTHER" id="PTHR43537:SF45">
    <property type="entry name" value="GNTR FAMILY REGULATORY PROTEIN"/>
    <property type="match status" value="1"/>
</dbReference>